<dbReference type="InterPro" id="IPR010919">
    <property type="entry name" value="SAND-like_dom_sf"/>
</dbReference>
<dbReference type="Pfam" id="PF02437">
    <property type="entry name" value="Ski_Sno_DHD"/>
    <property type="match status" value="1"/>
</dbReference>
<dbReference type="GO" id="GO:0005829">
    <property type="term" value="C:cytosol"/>
    <property type="evidence" value="ECO:0007669"/>
    <property type="project" value="EnsemblMetazoa"/>
</dbReference>
<dbReference type="EMBL" id="CM000157">
    <property type="protein sequence ID" value="EDW87698.2"/>
    <property type="molecule type" value="Genomic_DNA"/>
</dbReference>
<dbReference type="CDD" id="cd21079">
    <property type="entry name" value="DHD_Ski_Sno"/>
    <property type="match status" value="1"/>
</dbReference>
<evidence type="ECO:0000313" key="5">
    <source>
        <dbReference type="EMBL" id="EDW87698.2"/>
    </source>
</evidence>
<dbReference type="PANTHER" id="PTHR10005">
    <property type="entry name" value="SKI ONCOGENE-RELATED"/>
    <property type="match status" value="1"/>
</dbReference>
<feature type="coiled-coil region" evidence="2">
    <location>
        <begin position="877"/>
        <end position="904"/>
    </location>
</feature>
<dbReference type="GO" id="GO:0048813">
    <property type="term" value="P:dendrite morphogenesis"/>
    <property type="evidence" value="ECO:0007669"/>
    <property type="project" value="EnsemblMetazoa"/>
</dbReference>
<feature type="compositionally biased region" description="Basic and acidic residues" evidence="3">
    <location>
        <begin position="527"/>
        <end position="564"/>
    </location>
</feature>
<feature type="region of interest" description="Disordered" evidence="3">
    <location>
        <begin position="508"/>
        <end position="673"/>
    </location>
</feature>
<feature type="compositionally biased region" description="Low complexity" evidence="3">
    <location>
        <begin position="686"/>
        <end position="701"/>
    </location>
</feature>
<keyword evidence="6" id="KW-1185">Reference proteome</keyword>
<feature type="compositionally biased region" description="Low complexity" evidence="3">
    <location>
        <begin position="1205"/>
        <end position="1230"/>
    </location>
</feature>
<feature type="compositionally biased region" description="Polar residues" evidence="3">
    <location>
        <begin position="762"/>
        <end position="774"/>
    </location>
</feature>
<feature type="region of interest" description="Disordered" evidence="3">
    <location>
        <begin position="918"/>
        <end position="1241"/>
    </location>
</feature>
<dbReference type="GO" id="GO:0000981">
    <property type="term" value="F:DNA-binding transcription factor activity, RNA polymerase II-specific"/>
    <property type="evidence" value="ECO:0007669"/>
    <property type="project" value="TreeGrafter"/>
</dbReference>
<dbReference type="HOGENOM" id="CLU_007432_0_0_1"/>
<feature type="compositionally biased region" description="Basic and acidic residues" evidence="3">
    <location>
        <begin position="918"/>
        <end position="928"/>
    </location>
</feature>
<dbReference type="InterPro" id="IPR003380">
    <property type="entry name" value="SKI/SNO/DAC"/>
</dbReference>
<feature type="domain" description="c-SKI SMAD4-binding" evidence="4">
    <location>
        <begin position="230"/>
        <end position="322"/>
    </location>
</feature>
<organism evidence="5 6">
    <name type="scientific">Drosophila yakuba</name>
    <name type="common">Fruit fly</name>
    <dbReference type="NCBI Taxonomy" id="7245"/>
    <lineage>
        <taxon>Eukaryota</taxon>
        <taxon>Metazoa</taxon>
        <taxon>Ecdysozoa</taxon>
        <taxon>Arthropoda</taxon>
        <taxon>Hexapoda</taxon>
        <taxon>Insecta</taxon>
        <taxon>Pterygota</taxon>
        <taxon>Neoptera</taxon>
        <taxon>Endopterygota</taxon>
        <taxon>Diptera</taxon>
        <taxon>Brachycera</taxon>
        <taxon>Muscomorpha</taxon>
        <taxon>Ephydroidea</taxon>
        <taxon>Drosophilidae</taxon>
        <taxon>Drosophila</taxon>
        <taxon>Sophophora</taxon>
    </lineage>
</organism>
<dbReference type="SMART" id="SM01046">
    <property type="entry name" value="c-SKI_SMAD_bind"/>
    <property type="match status" value="1"/>
</dbReference>
<reference evidence="5 6" key="1">
    <citation type="journal article" date="2007" name="Nature">
        <title>Evolution of genes and genomes on the Drosophila phylogeny.</title>
        <authorList>
            <consortium name="Drosophila 12 Genomes Consortium"/>
            <person name="Clark A.G."/>
            <person name="Eisen M.B."/>
            <person name="Smith D.R."/>
            <person name="Bergman C.M."/>
            <person name="Oliver B."/>
            <person name="Markow T.A."/>
            <person name="Kaufman T.C."/>
            <person name="Kellis M."/>
            <person name="Gelbart W."/>
            <person name="Iyer V.N."/>
            <person name="Pollard D.A."/>
            <person name="Sackton T.B."/>
            <person name="Larracuente A.M."/>
            <person name="Singh N.D."/>
            <person name="Abad J.P."/>
            <person name="Abt D.N."/>
            <person name="Adryan B."/>
            <person name="Aguade M."/>
            <person name="Akashi H."/>
            <person name="Anderson W.W."/>
            <person name="Aquadro C.F."/>
            <person name="Ardell D.H."/>
            <person name="Arguello R."/>
            <person name="Artieri C.G."/>
            <person name="Barbash D.A."/>
            <person name="Barker D."/>
            <person name="Barsanti P."/>
            <person name="Batterham P."/>
            <person name="Batzoglou S."/>
            <person name="Begun D."/>
            <person name="Bhutkar A."/>
            <person name="Blanco E."/>
            <person name="Bosak S.A."/>
            <person name="Bradley R.K."/>
            <person name="Brand A.D."/>
            <person name="Brent M.R."/>
            <person name="Brooks A.N."/>
            <person name="Brown R.H."/>
            <person name="Butlin R.K."/>
            <person name="Caggese C."/>
            <person name="Calvi B.R."/>
            <person name="Bernardo de Carvalho A."/>
            <person name="Caspi A."/>
            <person name="Castrezana S."/>
            <person name="Celniker S.E."/>
            <person name="Chang J.L."/>
            <person name="Chapple C."/>
            <person name="Chatterji S."/>
            <person name="Chinwalla A."/>
            <person name="Civetta A."/>
            <person name="Clifton S.W."/>
            <person name="Comeron J.M."/>
            <person name="Costello J.C."/>
            <person name="Coyne J.A."/>
            <person name="Daub J."/>
            <person name="David R.G."/>
            <person name="Delcher A.L."/>
            <person name="Delehaunty K."/>
            <person name="Do C.B."/>
            <person name="Ebling H."/>
            <person name="Edwards K."/>
            <person name="Eickbush T."/>
            <person name="Evans J.D."/>
            <person name="Filipski A."/>
            <person name="Findeiss S."/>
            <person name="Freyhult E."/>
            <person name="Fulton L."/>
            <person name="Fulton R."/>
            <person name="Garcia A.C."/>
            <person name="Gardiner A."/>
            <person name="Garfield D.A."/>
            <person name="Garvin B.E."/>
            <person name="Gibson G."/>
            <person name="Gilbert D."/>
            <person name="Gnerre S."/>
            <person name="Godfrey J."/>
            <person name="Good R."/>
            <person name="Gotea V."/>
            <person name="Gravely B."/>
            <person name="Greenberg A.J."/>
            <person name="Griffiths-Jones S."/>
            <person name="Gross S."/>
            <person name="Guigo R."/>
            <person name="Gustafson E.A."/>
            <person name="Haerty W."/>
            <person name="Hahn M.W."/>
            <person name="Halligan D.L."/>
            <person name="Halpern A.L."/>
            <person name="Halter G.M."/>
            <person name="Han M.V."/>
            <person name="Heger A."/>
            <person name="Hillier L."/>
            <person name="Hinrichs A.S."/>
            <person name="Holmes I."/>
            <person name="Hoskins R.A."/>
            <person name="Hubisz M.J."/>
            <person name="Hultmark D."/>
            <person name="Huntley M.A."/>
            <person name="Jaffe D.B."/>
            <person name="Jagadeeshan S."/>
            <person name="Jeck W.R."/>
            <person name="Johnson J."/>
            <person name="Jones C.D."/>
            <person name="Jordan W.C."/>
            <person name="Karpen G.H."/>
            <person name="Kataoka E."/>
            <person name="Keightley P.D."/>
            <person name="Kheradpour P."/>
            <person name="Kirkness E.F."/>
            <person name="Koerich L.B."/>
            <person name="Kristiansen K."/>
            <person name="Kudrna D."/>
            <person name="Kulathinal R.J."/>
            <person name="Kumar S."/>
            <person name="Kwok R."/>
            <person name="Lander E."/>
            <person name="Langley C.H."/>
            <person name="Lapoint R."/>
            <person name="Lazzaro B.P."/>
            <person name="Lee S.J."/>
            <person name="Levesque L."/>
            <person name="Li R."/>
            <person name="Lin C.F."/>
            <person name="Lin M.F."/>
            <person name="Lindblad-Toh K."/>
            <person name="Llopart A."/>
            <person name="Long M."/>
            <person name="Low L."/>
            <person name="Lozovsky E."/>
            <person name="Lu J."/>
            <person name="Luo M."/>
            <person name="Machado C.A."/>
            <person name="Makalowski W."/>
            <person name="Marzo M."/>
            <person name="Matsuda M."/>
            <person name="Matzkin L."/>
            <person name="McAllister B."/>
            <person name="McBride C.S."/>
            <person name="McKernan B."/>
            <person name="McKernan K."/>
            <person name="Mendez-Lago M."/>
            <person name="Minx P."/>
            <person name="Mollenhauer M.U."/>
            <person name="Montooth K."/>
            <person name="Mount S.M."/>
            <person name="Mu X."/>
            <person name="Myers E."/>
            <person name="Negre B."/>
            <person name="Newfeld S."/>
            <person name="Nielsen R."/>
            <person name="Noor M.A."/>
            <person name="O'Grady P."/>
            <person name="Pachter L."/>
            <person name="Papaceit M."/>
            <person name="Parisi M.J."/>
            <person name="Parisi M."/>
            <person name="Parts L."/>
            <person name="Pedersen J.S."/>
            <person name="Pesole G."/>
            <person name="Phillippy A.M."/>
            <person name="Ponting C.P."/>
            <person name="Pop M."/>
            <person name="Porcelli D."/>
            <person name="Powell J.R."/>
            <person name="Prohaska S."/>
            <person name="Pruitt K."/>
            <person name="Puig M."/>
            <person name="Quesneville H."/>
            <person name="Ram K.R."/>
            <person name="Rand D."/>
            <person name="Rasmussen M.D."/>
            <person name="Reed L.K."/>
            <person name="Reenan R."/>
            <person name="Reily A."/>
            <person name="Remington K.A."/>
            <person name="Rieger T.T."/>
            <person name="Ritchie M.G."/>
            <person name="Robin C."/>
            <person name="Rogers Y.H."/>
            <person name="Rohde C."/>
            <person name="Rozas J."/>
            <person name="Rubenfield M.J."/>
            <person name="Ruiz A."/>
            <person name="Russo S."/>
            <person name="Salzberg S.L."/>
            <person name="Sanchez-Gracia A."/>
            <person name="Saranga D.J."/>
            <person name="Sato H."/>
            <person name="Schaeffer S.W."/>
            <person name="Schatz M.C."/>
            <person name="Schlenke T."/>
            <person name="Schwartz R."/>
            <person name="Segarra C."/>
            <person name="Singh R.S."/>
            <person name="Sirot L."/>
            <person name="Sirota M."/>
            <person name="Sisneros N.B."/>
            <person name="Smith C.D."/>
            <person name="Smith T.F."/>
            <person name="Spieth J."/>
            <person name="Stage D.E."/>
            <person name="Stark A."/>
            <person name="Stephan W."/>
            <person name="Strausberg R.L."/>
            <person name="Strempel S."/>
            <person name="Sturgill D."/>
            <person name="Sutton G."/>
            <person name="Sutton G.G."/>
            <person name="Tao W."/>
            <person name="Teichmann S."/>
            <person name="Tobari Y.N."/>
            <person name="Tomimura Y."/>
            <person name="Tsolas J.M."/>
            <person name="Valente V.L."/>
            <person name="Venter E."/>
            <person name="Venter J.C."/>
            <person name="Vicario S."/>
            <person name="Vieira F.G."/>
            <person name="Vilella A.J."/>
            <person name="Villasante A."/>
            <person name="Walenz B."/>
            <person name="Wang J."/>
            <person name="Wasserman M."/>
            <person name="Watts T."/>
            <person name="Wilson D."/>
            <person name="Wilson R.K."/>
            <person name="Wing R.A."/>
            <person name="Wolfner M.F."/>
            <person name="Wong A."/>
            <person name="Wong G.K."/>
            <person name="Wu C.I."/>
            <person name="Wu G."/>
            <person name="Yamamoto D."/>
            <person name="Yang H.P."/>
            <person name="Yang S.P."/>
            <person name="Yorke J.A."/>
            <person name="Yoshida K."/>
            <person name="Zdobnov E."/>
            <person name="Zhang P."/>
            <person name="Zhang Y."/>
            <person name="Zimin A.V."/>
            <person name="Baldwin J."/>
            <person name="Abdouelleil A."/>
            <person name="Abdulkadir J."/>
            <person name="Abebe A."/>
            <person name="Abera B."/>
            <person name="Abreu J."/>
            <person name="Acer S.C."/>
            <person name="Aftuck L."/>
            <person name="Alexander A."/>
            <person name="An P."/>
            <person name="Anderson E."/>
            <person name="Anderson S."/>
            <person name="Arachi H."/>
            <person name="Azer M."/>
            <person name="Bachantsang P."/>
            <person name="Barry A."/>
            <person name="Bayul T."/>
            <person name="Berlin A."/>
            <person name="Bessette D."/>
            <person name="Bloom T."/>
            <person name="Blye J."/>
            <person name="Boguslavskiy L."/>
            <person name="Bonnet C."/>
            <person name="Boukhgalter B."/>
            <person name="Bourzgui I."/>
            <person name="Brown A."/>
            <person name="Cahill P."/>
            <person name="Channer S."/>
            <person name="Cheshatsang Y."/>
            <person name="Chuda L."/>
            <person name="Citroen M."/>
            <person name="Collymore A."/>
            <person name="Cooke P."/>
            <person name="Costello M."/>
            <person name="D'Aco K."/>
            <person name="Daza R."/>
            <person name="De Haan G."/>
            <person name="DeGray S."/>
            <person name="DeMaso C."/>
            <person name="Dhargay N."/>
            <person name="Dooley K."/>
            <person name="Dooley E."/>
            <person name="Doricent M."/>
            <person name="Dorje P."/>
            <person name="Dorjee K."/>
            <person name="Dupes A."/>
            <person name="Elong R."/>
            <person name="Falk J."/>
            <person name="Farina A."/>
            <person name="Faro S."/>
            <person name="Ferguson D."/>
            <person name="Fisher S."/>
            <person name="Foley C.D."/>
            <person name="Franke A."/>
            <person name="Friedrich D."/>
            <person name="Gadbois L."/>
            <person name="Gearin G."/>
            <person name="Gearin C.R."/>
            <person name="Giannoukos G."/>
            <person name="Goode T."/>
            <person name="Graham J."/>
            <person name="Grandbois E."/>
            <person name="Grewal S."/>
            <person name="Gyaltsen K."/>
            <person name="Hafez N."/>
            <person name="Hagos B."/>
            <person name="Hall J."/>
            <person name="Henson C."/>
            <person name="Hollinger A."/>
            <person name="Honan T."/>
            <person name="Huard M.D."/>
            <person name="Hughes L."/>
            <person name="Hurhula B."/>
            <person name="Husby M.E."/>
            <person name="Kamat A."/>
            <person name="Kanga B."/>
            <person name="Kashin S."/>
            <person name="Khazanovich D."/>
            <person name="Kisner P."/>
            <person name="Lance K."/>
            <person name="Lara M."/>
            <person name="Lee W."/>
            <person name="Lennon N."/>
            <person name="Letendre F."/>
            <person name="LeVine R."/>
            <person name="Lipovsky A."/>
            <person name="Liu X."/>
            <person name="Liu J."/>
            <person name="Liu S."/>
            <person name="Lokyitsang T."/>
            <person name="Lokyitsang Y."/>
            <person name="Lubonja R."/>
            <person name="Lui A."/>
            <person name="MacDonald P."/>
            <person name="Magnisalis V."/>
            <person name="Maru K."/>
            <person name="Matthews C."/>
            <person name="McCusker W."/>
            <person name="McDonough S."/>
            <person name="Mehta T."/>
            <person name="Meldrim J."/>
            <person name="Meneus L."/>
            <person name="Mihai O."/>
            <person name="Mihalev A."/>
            <person name="Mihova T."/>
            <person name="Mittelman R."/>
            <person name="Mlenga V."/>
            <person name="Montmayeur A."/>
            <person name="Mulrain L."/>
            <person name="Navidi A."/>
            <person name="Naylor J."/>
            <person name="Negash T."/>
            <person name="Nguyen T."/>
            <person name="Nguyen N."/>
            <person name="Nicol R."/>
            <person name="Norbu C."/>
            <person name="Norbu N."/>
            <person name="Novod N."/>
            <person name="O'Neill B."/>
            <person name="Osman S."/>
            <person name="Markiewicz E."/>
            <person name="Oyono O.L."/>
            <person name="Patti C."/>
            <person name="Phunkhang P."/>
            <person name="Pierre F."/>
            <person name="Priest M."/>
            <person name="Raghuraman S."/>
            <person name="Rege F."/>
            <person name="Reyes R."/>
            <person name="Rise C."/>
            <person name="Rogov P."/>
            <person name="Ross K."/>
            <person name="Ryan E."/>
            <person name="Settipalli S."/>
            <person name="Shea T."/>
            <person name="Sherpa N."/>
            <person name="Shi L."/>
            <person name="Shih D."/>
            <person name="Sparrow T."/>
            <person name="Spaulding J."/>
            <person name="Stalker J."/>
            <person name="Stange-Thomann N."/>
            <person name="Stavropoulos S."/>
            <person name="Stone C."/>
            <person name="Strader C."/>
            <person name="Tesfaye S."/>
            <person name="Thomson T."/>
            <person name="Thoulutsang Y."/>
            <person name="Thoulutsang D."/>
            <person name="Topham K."/>
            <person name="Topping I."/>
            <person name="Tsamla T."/>
            <person name="Vassiliev H."/>
            <person name="Vo A."/>
            <person name="Wangchuk T."/>
            <person name="Wangdi T."/>
            <person name="Weiand M."/>
            <person name="Wilkinson J."/>
            <person name="Wilson A."/>
            <person name="Yadav S."/>
            <person name="Young G."/>
            <person name="Yu Q."/>
            <person name="Zembek L."/>
            <person name="Zhong D."/>
            <person name="Zimmer A."/>
            <person name="Zwirko Z."/>
            <person name="Jaffe D.B."/>
            <person name="Alvarez P."/>
            <person name="Brockman W."/>
            <person name="Butler J."/>
            <person name="Chin C."/>
            <person name="Gnerre S."/>
            <person name="Grabherr M."/>
            <person name="Kleber M."/>
            <person name="Mauceli E."/>
            <person name="MacCallum I."/>
        </authorList>
    </citation>
    <scope>NUCLEOTIDE SEQUENCE [LARGE SCALE GENOMIC DNA]</scope>
    <source>
        <strain evidence="6">Tai18E2 / Tucson 14021-0261.01</strain>
    </source>
</reference>
<dbReference type="KEGG" id="dya:Dyak_GE18322"/>
<dbReference type="GO" id="GO:0032927">
    <property type="term" value="P:positive regulation of activin receptor signaling pathway"/>
    <property type="evidence" value="ECO:0007669"/>
    <property type="project" value="EnsemblMetazoa"/>
</dbReference>
<feature type="compositionally biased region" description="Basic residues" evidence="3">
    <location>
        <begin position="731"/>
        <end position="745"/>
    </location>
</feature>
<dbReference type="Gene3D" id="3.10.390.10">
    <property type="entry name" value="SAND domain-like"/>
    <property type="match status" value="1"/>
</dbReference>
<feature type="compositionally biased region" description="Low complexity" evidence="3">
    <location>
        <begin position="595"/>
        <end position="621"/>
    </location>
</feature>
<gene>
    <name evidence="5" type="primary">Dyak\GE18322</name>
    <name evidence="5" type="synonym">Dyak\CG7093</name>
    <name evidence="5" type="synonym">dyak_GLEANR_2112</name>
    <name evidence="5" type="synonym">GE18322</name>
    <name evidence="5" type="ORF">Dyak_GE18322</name>
</gene>
<feature type="compositionally biased region" description="Polar residues" evidence="3">
    <location>
        <begin position="1031"/>
        <end position="1044"/>
    </location>
</feature>
<feature type="region of interest" description="Disordered" evidence="3">
    <location>
        <begin position="686"/>
        <end position="706"/>
    </location>
</feature>
<feature type="compositionally biased region" description="Low complexity" evidence="3">
    <location>
        <begin position="1067"/>
        <end position="1103"/>
    </location>
</feature>
<sequence length="1241" mass="137174">MTEYVTPMISTVLKKYQTSATKSLQGPGHALTTAGVLDIVTNGRSESPREHNGKCQASPPVVALIKKEILSSPEPQDLHHHHHHDCSTRGTPPQIYSPATPPRELSQPILSVADAGCGELYETKLEGKTIGCFSVGGEMRLCLPQFLNNVLNDFSLEQINRIFDELGIYCSQCTNDQLVEFKAAKILPSDVKASGLITRTDAERLCAALLHRSDRNSYVPIESLAKGALSFHVYHKCFGKCEGICTPDMYSYQKPTCIKCLECDGWFSPQKFVGHVHRKFENHTCHWGFDSRNWHDYLHVALDVENREKYQIILDQLKEVELKEMHKAQRELDHKKRKAEMLMDDGLLGSGPVLGLAGHPHGLVGALAPPPPPPMKQPQMDIPSGKKQLQQLKGATVAASALEYQYQVMYAHCVQKEREREREHLPHSHPLPRQHRAVLVATAPYPHLPQYPTPPTLNSSSAFRPWGPDTTKAFLHAYGATLSSLPYACQEPPELQNPERVVRSTDKRYAERTYQPNVALAPRKSILSKERDKDRERMEREVMERQRLREKETDHQVVHIKQERSQTPTPPSASASPPDGVPPPPLDVVEPPHPSSSGSNSPLPAHLPAAPATAPPHAGGAPPTPTSLRNMRSPEEFSAGGSNEITSSTSPHHQQSSHHQVAQQTAGAPPPSQHIIATVNQHAKLLPSSSSLPNGNGTSSLAATNNEPSRIRINKNLMSQQPVVAVSGITPHHHQHHPTHMHHFSHGYYKSQTSSPTQSSSAGLNLSTHSSNVVSSPHHATAAKSHHSSGGSGNHSSQQNGKPHLGSEFELSTDTDDTDSLNGEPDSSAMLPPWEQAVESLRETRPKDRERVLLILQRLLQENDQYRYNNIQLSELLHKQDAHIADLTEQLQRYRRQFEEQVRKVDLRKMPFKHQTRLEHVVEEGRGEAEEDDELEEEEMEDRANNNNQQEPSPLVKAPTNGLRRSVTPPNSCGSEGGECEKPEEPESKRIKLQAGEKIEDKQVEDVESPSNGTESHDLEKLEKIGEKTHPTNNPKSPQPSQISSDEEMEEDEDDDDEEDEEVQIEAPHSSALATPPTATTPLSPDSAATAGQLFDSSNSSDESSMKKAQMSACHALEKMSSNVGSDDNNQRHAEESQEEEEEEDADEEEPEEDPEEEDSDDDEMPLQQRQQQQQQRQRVGTQSVLSGSAVAGQQPAPPPHPPMATKASKKQTPPAPPTAAATTTASATTNCELQIKKEIA</sequence>
<feature type="coiled-coil region" evidence="2">
    <location>
        <begin position="318"/>
        <end position="345"/>
    </location>
</feature>
<dbReference type="GO" id="GO:0030514">
    <property type="term" value="P:negative regulation of BMP signaling pathway"/>
    <property type="evidence" value="ECO:0007669"/>
    <property type="project" value="EnsemblMetazoa"/>
</dbReference>
<dbReference type="SUPFAM" id="SSF46955">
    <property type="entry name" value="Putative DNA-binding domain"/>
    <property type="match status" value="1"/>
</dbReference>
<evidence type="ECO:0000256" key="2">
    <source>
        <dbReference type="SAM" id="Coils"/>
    </source>
</evidence>
<dbReference type="GO" id="GO:0070410">
    <property type="term" value="F:co-SMAD binding"/>
    <property type="evidence" value="ECO:0007669"/>
    <property type="project" value="EnsemblMetazoa"/>
</dbReference>
<name>B4NZ34_DROYA</name>
<dbReference type="GO" id="GO:0005667">
    <property type="term" value="C:transcription regulator complex"/>
    <property type="evidence" value="ECO:0007669"/>
    <property type="project" value="TreeGrafter"/>
</dbReference>
<dbReference type="GO" id="GO:0060390">
    <property type="term" value="P:regulation of SMAD protein signal transduction"/>
    <property type="evidence" value="ECO:0007669"/>
    <property type="project" value="EnsemblMetazoa"/>
</dbReference>
<dbReference type="InterPro" id="IPR014890">
    <property type="entry name" value="c-SKI_SMAD4-bd_dom"/>
</dbReference>
<dbReference type="Pfam" id="PF08782">
    <property type="entry name" value="c-SKI_SMAD_bind"/>
    <property type="match status" value="1"/>
</dbReference>
<feature type="compositionally biased region" description="Low complexity" evidence="3">
    <location>
        <begin position="1168"/>
        <end position="1179"/>
    </location>
</feature>
<reference evidence="5 6" key="2">
    <citation type="journal article" date="2007" name="PLoS Biol.">
        <title>Principles of genome evolution in the Drosophila melanogaster species group.</title>
        <authorList>
            <person name="Ranz J.M."/>
            <person name="Maurin D."/>
            <person name="Chan Y.S."/>
            <person name="von Grotthuss M."/>
            <person name="Hillier L.W."/>
            <person name="Roote J."/>
            <person name="Ashburner M."/>
            <person name="Bergman C.M."/>
        </authorList>
    </citation>
    <scope>NUCLEOTIDE SEQUENCE [LARGE SCALE GENOMIC DNA]</scope>
    <source>
        <strain evidence="6">Tai18E2 / Tucson 14021-0261.01</strain>
    </source>
</reference>
<feature type="compositionally biased region" description="Pro residues" evidence="3">
    <location>
        <begin position="579"/>
        <end position="594"/>
    </location>
</feature>
<keyword evidence="2" id="KW-0175">Coiled coil</keyword>
<dbReference type="Gene3D" id="3.10.260.20">
    <property type="entry name" value="Ski"/>
    <property type="match status" value="1"/>
</dbReference>
<dbReference type="SUPFAM" id="SSF63763">
    <property type="entry name" value="SAND domain-like"/>
    <property type="match status" value="1"/>
</dbReference>
<dbReference type="FunFam" id="3.10.260.20:FF:000002">
    <property type="entry name" value="SKI-like oncogene a"/>
    <property type="match status" value="1"/>
</dbReference>
<feature type="compositionally biased region" description="Low complexity" evidence="3">
    <location>
        <begin position="646"/>
        <end position="665"/>
    </location>
</feature>
<feature type="compositionally biased region" description="Acidic residues" evidence="3">
    <location>
        <begin position="1045"/>
        <end position="1064"/>
    </location>
</feature>
<feature type="region of interest" description="Disordered" evidence="3">
    <location>
        <begin position="74"/>
        <end position="104"/>
    </location>
</feature>
<feature type="compositionally biased region" description="Acidic residues" evidence="3">
    <location>
        <begin position="1137"/>
        <end position="1165"/>
    </location>
</feature>
<dbReference type="InterPro" id="IPR037000">
    <property type="entry name" value="Ski_DNA-bd_sf"/>
</dbReference>
<feature type="compositionally biased region" description="Low complexity" evidence="3">
    <location>
        <begin position="751"/>
        <end position="761"/>
    </location>
</feature>
<protein>
    <recommendedName>
        <fullName evidence="4">c-SKI SMAD4-binding domain-containing protein</fullName>
    </recommendedName>
</protein>
<evidence type="ECO:0000259" key="4">
    <source>
        <dbReference type="SMART" id="SM01046"/>
    </source>
</evidence>
<dbReference type="InterPro" id="IPR009061">
    <property type="entry name" value="DNA-bd_dom_put_sf"/>
</dbReference>
<dbReference type="FunFam" id="3.10.390.10:FF:000002">
    <property type="entry name" value="Putative ski oncogene"/>
    <property type="match status" value="1"/>
</dbReference>
<comment type="similarity">
    <text evidence="1">Belongs to the SKI family.</text>
</comment>
<feature type="compositionally biased region" description="Basic and acidic residues" evidence="3">
    <location>
        <begin position="979"/>
        <end position="1005"/>
    </location>
</feature>
<feature type="compositionally biased region" description="Acidic residues" evidence="3">
    <location>
        <begin position="929"/>
        <end position="941"/>
    </location>
</feature>
<dbReference type="AlphaFoldDB" id="B4NZ34"/>
<dbReference type="GO" id="GO:0005634">
    <property type="term" value="C:nucleus"/>
    <property type="evidence" value="ECO:0007669"/>
    <property type="project" value="EnsemblMetazoa"/>
</dbReference>
<dbReference type="Proteomes" id="UP000002282">
    <property type="component" value="Chromosome 2L"/>
</dbReference>
<feature type="region of interest" description="Disordered" evidence="3">
    <location>
        <begin position="730"/>
        <end position="833"/>
    </location>
</feature>
<dbReference type="InterPro" id="IPR023216">
    <property type="entry name" value="Tscrpt_reg_SKI_SnoN"/>
</dbReference>
<dbReference type="OrthoDB" id="3938623at2759"/>
<feature type="compositionally biased region" description="Basic and acidic residues" evidence="3">
    <location>
        <begin position="1015"/>
        <end position="1030"/>
    </location>
</feature>
<evidence type="ECO:0000256" key="3">
    <source>
        <dbReference type="SAM" id="MobiDB-lite"/>
    </source>
</evidence>
<dbReference type="eggNOG" id="ENOG502QTF6">
    <property type="taxonomic scope" value="Eukaryota"/>
</dbReference>
<proteinExistence type="inferred from homology"/>
<dbReference type="GO" id="GO:0000978">
    <property type="term" value="F:RNA polymerase II cis-regulatory region sequence-specific DNA binding"/>
    <property type="evidence" value="ECO:0007669"/>
    <property type="project" value="TreeGrafter"/>
</dbReference>
<dbReference type="PANTHER" id="PTHR10005:SF25">
    <property type="entry name" value="SNO ONCOGENE, ISOFORM B"/>
    <property type="match status" value="1"/>
</dbReference>
<evidence type="ECO:0000256" key="1">
    <source>
        <dbReference type="ARBA" id="ARBA00009513"/>
    </source>
</evidence>
<evidence type="ECO:0000313" key="6">
    <source>
        <dbReference type="Proteomes" id="UP000002282"/>
    </source>
</evidence>
<accession>B4NZ34</accession>